<dbReference type="Pfam" id="PF07525">
    <property type="entry name" value="SOCS_box"/>
    <property type="match status" value="1"/>
</dbReference>
<dbReference type="InterPro" id="IPR043136">
    <property type="entry name" value="B30.2/SPRY_sf"/>
</dbReference>
<dbReference type="CDD" id="cd03717">
    <property type="entry name" value="SOCS_SOCS_like"/>
    <property type="match status" value="1"/>
</dbReference>
<evidence type="ECO:0000313" key="4">
    <source>
        <dbReference type="RefSeq" id="XP_013791720.1"/>
    </source>
</evidence>
<accession>A0ABM1BZR4</accession>
<keyword evidence="3" id="KW-1185">Reference proteome</keyword>
<dbReference type="Gene3D" id="1.10.750.20">
    <property type="entry name" value="SOCS box"/>
    <property type="match status" value="1"/>
</dbReference>
<protein>
    <submittedName>
        <fullName evidence="4">Neuralized-like protein 2</fullName>
    </submittedName>
</protein>
<dbReference type="PROSITE" id="PS50225">
    <property type="entry name" value="SOCS"/>
    <property type="match status" value="1"/>
</dbReference>
<evidence type="ECO:0000259" key="2">
    <source>
        <dbReference type="PROSITE" id="PS51065"/>
    </source>
</evidence>
<sequence length="97" mass="10971">MYVVQGNAAQMHFIFNGEDQGAYSVDIPYQEGALYAVVDVYGTTKQVRIVQLYGDHLNKVASLQSVCRHTILQRIPFSAVFSLPLPQKLKDYLSYEI</sequence>
<organism evidence="3 4">
    <name type="scientific">Limulus polyphemus</name>
    <name type="common">Atlantic horseshoe crab</name>
    <dbReference type="NCBI Taxonomy" id="6850"/>
    <lineage>
        <taxon>Eukaryota</taxon>
        <taxon>Metazoa</taxon>
        <taxon>Ecdysozoa</taxon>
        <taxon>Arthropoda</taxon>
        <taxon>Chelicerata</taxon>
        <taxon>Merostomata</taxon>
        <taxon>Xiphosura</taxon>
        <taxon>Limulidae</taxon>
        <taxon>Limulus</taxon>
    </lineage>
</organism>
<reference evidence="4" key="1">
    <citation type="submission" date="2025-08" db="UniProtKB">
        <authorList>
            <consortium name="RefSeq"/>
        </authorList>
    </citation>
    <scope>IDENTIFICATION</scope>
    <source>
        <tissue evidence="4">Muscle</tissue>
    </source>
</reference>
<dbReference type="InterPro" id="IPR006573">
    <property type="entry name" value="NHR_dom"/>
</dbReference>
<evidence type="ECO:0000259" key="1">
    <source>
        <dbReference type="PROSITE" id="PS50225"/>
    </source>
</evidence>
<dbReference type="Gene3D" id="2.60.120.920">
    <property type="match status" value="1"/>
</dbReference>
<proteinExistence type="predicted"/>
<dbReference type="PROSITE" id="PS51065">
    <property type="entry name" value="NHR"/>
    <property type="match status" value="1"/>
</dbReference>
<dbReference type="Proteomes" id="UP000694941">
    <property type="component" value="Unplaced"/>
</dbReference>
<dbReference type="SMART" id="SM00969">
    <property type="entry name" value="SOCS_box"/>
    <property type="match status" value="1"/>
</dbReference>
<dbReference type="InterPro" id="IPR036036">
    <property type="entry name" value="SOCS_box-like_dom_sf"/>
</dbReference>
<name>A0ABM1BZR4_LIMPO</name>
<gene>
    <name evidence="4" type="primary">LOC106475588</name>
</gene>
<dbReference type="SMART" id="SM00253">
    <property type="entry name" value="SOCS"/>
    <property type="match status" value="1"/>
</dbReference>
<feature type="domain" description="NHR" evidence="2">
    <location>
        <begin position="1"/>
        <end position="52"/>
    </location>
</feature>
<dbReference type="Pfam" id="PF07177">
    <property type="entry name" value="Neuralized"/>
    <property type="match status" value="1"/>
</dbReference>
<dbReference type="RefSeq" id="XP_013791720.1">
    <property type="nucleotide sequence ID" value="XM_013936266.2"/>
</dbReference>
<feature type="domain" description="SOCS box" evidence="1">
    <location>
        <begin position="58"/>
        <end position="97"/>
    </location>
</feature>
<evidence type="ECO:0000313" key="3">
    <source>
        <dbReference type="Proteomes" id="UP000694941"/>
    </source>
</evidence>
<dbReference type="SUPFAM" id="SSF158235">
    <property type="entry name" value="SOCS box-like"/>
    <property type="match status" value="1"/>
</dbReference>
<dbReference type="InterPro" id="IPR001496">
    <property type="entry name" value="SOCS_box"/>
</dbReference>
<dbReference type="GeneID" id="106475588"/>